<dbReference type="AlphaFoldDB" id="A0A059EX72"/>
<feature type="non-terminal residue" evidence="2">
    <location>
        <position position="216"/>
    </location>
</feature>
<dbReference type="HOGENOM" id="CLU_1280374_0_0_1"/>
<evidence type="ECO:0000256" key="1">
    <source>
        <dbReference type="SAM" id="SignalP"/>
    </source>
</evidence>
<name>A0A059EX72_9MICR</name>
<feature type="chain" id="PRO_5001571732" evidence="1">
    <location>
        <begin position="17"/>
        <end position="216"/>
    </location>
</feature>
<accession>A0A059EX72</accession>
<protein>
    <submittedName>
        <fullName evidence="2">Uncharacterized protein</fullName>
    </submittedName>
</protein>
<keyword evidence="3" id="KW-1185">Reference proteome</keyword>
<evidence type="ECO:0000313" key="2">
    <source>
        <dbReference type="EMBL" id="KCZ79608.1"/>
    </source>
</evidence>
<organism evidence="2 3">
    <name type="scientific">Anncaliia algerae PRA339</name>
    <dbReference type="NCBI Taxonomy" id="1288291"/>
    <lineage>
        <taxon>Eukaryota</taxon>
        <taxon>Fungi</taxon>
        <taxon>Fungi incertae sedis</taxon>
        <taxon>Microsporidia</taxon>
        <taxon>Tubulinosematoidea</taxon>
        <taxon>Tubulinosematidae</taxon>
        <taxon>Anncaliia</taxon>
    </lineage>
</organism>
<evidence type="ECO:0000313" key="3">
    <source>
        <dbReference type="Proteomes" id="UP000030655"/>
    </source>
</evidence>
<dbReference type="Proteomes" id="UP000030655">
    <property type="component" value="Unassembled WGS sequence"/>
</dbReference>
<reference evidence="2 3" key="2">
    <citation type="submission" date="2014-03" db="EMBL/GenBank/DDBJ databases">
        <title>The Genome Sequence of Anncaliia algerae insect isolate PRA339.</title>
        <authorList>
            <consortium name="The Broad Institute Genome Sequencing Platform"/>
            <consortium name="The Broad Institute Genome Sequencing Center for Infectious Disease"/>
            <person name="Cuomo C."/>
            <person name="Becnel J."/>
            <person name="Sanscrainte N."/>
            <person name="Walker B."/>
            <person name="Young S.K."/>
            <person name="Zeng Q."/>
            <person name="Gargeya S."/>
            <person name="Fitzgerald M."/>
            <person name="Haas B."/>
            <person name="Abouelleil A."/>
            <person name="Alvarado L."/>
            <person name="Arachchi H.M."/>
            <person name="Berlin A.M."/>
            <person name="Chapman S.B."/>
            <person name="Dewar J."/>
            <person name="Goldberg J."/>
            <person name="Griggs A."/>
            <person name="Gujja S."/>
            <person name="Hansen M."/>
            <person name="Howarth C."/>
            <person name="Imamovic A."/>
            <person name="Larimer J."/>
            <person name="McCowan C."/>
            <person name="Murphy C."/>
            <person name="Neiman D."/>
            <person name="Pearson M."/>
            <person name="Priest M."/>
            <person name="Roberts A."/>
            <person name="Saif S."/>
            <person name="Shea T."/>
            <person name="Sisk P."/>
            <person name="Sykes S."/>
            <person name="Wortman J."/>
            <person name="Nusbaum C."/>
            <person name="Birren B."/>
        </authorList>
    </citation>
    <scope>NUCLEOTIDE SEQUENCE [LARGE SCALE GENOMIC DNA]</scope>
    <source>
        <strain evidence="2 3">PRA339</strain>
    </source>
</reference>
<gene>
    <name evidence="2" type="ORF">H312_03003</name>
</gene>
<reference evidence="3" key="1">
    <citation type="submission" date="2013-02" db="EMBL/GenBank/DDBJ databases">
        <authorList>
            <consortium name="The Broad Institute Genome Sequencing Platform"/>
            <person name="Cuomo C."/>
            <person name="Becnel J."/>
            <person name="Sanscrainte N."/>
            <person name="Walker B."/>
            <person name="Young S.K."/>
            <person name="Zeng Q."/>
            <person name="Gargeya S."/>
            <person name="Fitzgerald M."/>
            <person name="Haas B."/>
            <person name="Abouelleil A."/>
            <person name="Alvarado L."/>
            <person name="Arachchi H.M."/>
            <person name="Berlin A.M."/>
            <person name="Chapman S.B."/>
            <person name="Dewar J."/>
            <person name="Goldberg J."/>
            <person name="Griggs A."/>
            <person name="Gujja S."/>
            <person name="Hansen M."/>
            <person name="Howarth C."/>
            <person name="Imamovic A."/>
            <person name="Larimer J."/>
            <person name="McCowan C."/>
            <person name="Murphy C."/>
            <person name="Neiman D."/>
            <person name="Pearson M."/>
            <person name="Priest M."/>
            <person name="Roberts A."/>
            <person name="Saif S."/>
            <person name="Shea T."/>
            <person name="Sisk P."/>
            <person name="Sykes S."/>
            <person name="Wortman J."/>
            <person name="Nusbaum C."/>
            <person name="Birren B."/>
        </authorList>
    </citation>
    <scope>NUCLEOTIDE SEQUENCE [LARGE SCALE GENOMIC DNA]</scope>
    <source>
        <strain evidence="3">PRA339</strain>
    </source>
</reference>
<dbReference type="EMBL" id="KK365249">
    <property type="protein sequence ID" value="KCZ79608.1"/>
    <property type="molecule type" value="Genomic_DNA"/>
</dbReference>
<feature type="signal peptide" evidence="1">
    <location>
        <begin position="1"/>
        <end position="16"/>
    </location>
</feature>
<sequence>MKVMLILTFVVSLIFCTDYATKIDKLTLIKYELLNSYSNIIIFDSKYDEKFALRNISEILGLEKKLDNSIREEKIHLMIKITILIKRNITESLRAKLYNYNFFKSQFYLTEEEPIMVEIVEDEINHLFSNIVSLTSDLTNLLNNNCEISLIENLPLNLLEINQKMLKEYFLKTIDFKNKYCEFQTLYYSFIMKIEIYLNEYILKDSFNFKNHLFWL</sequence>
<keyword evidence="1" id="KW-0732">Signal</keyword>
<proteinExistence type="predicted"/>
<dbReference type="VEuPathDB" id="MicrosporidiaDB:H312_03003"/>